<feature type="compositionally biased region" description="Basic and acidic residues" evidence="4">
    <location>
        <begin position="395"/>
        <end position="405"/>
    </location>
</feature>
<dbReference type="InterPro" id="IPR036322">
    <property type="entry name" value="WD40_repeat_dom_sf"/>
</dbReference>
<evidence type="ECO:0000313" key="6">
    <source>
        <dbReference type="EMBL" id="EPQ58028.1"/>
    </source>
</evidence>
<dbReference type="PROSITE" id="PS50082">
    <property type="entry name" value="WD_REPEATS_2"/>
    <property type="match status" value="1"/>
</dbReference>
<feature type="compositionally biased region" description="Acidic residues" evidence="4">
    <location>
        <begin position="410"/>
        <end position="421"/>
    </location>
</feature>
<dbReference type="Proteomes" id="UP000030669">
    <property type="component" value="Unassembled WGS sequence"/>
</dbReference>
<evidence type="ECO:0000256" key="1">
    <source>
        <dbReference type="ARBA" id="ARBA00022574"/>
    </source>
</evidence>
<dbReference type="Pfam" id="PF23798">
    <property type="entry name" value="Beta-prop_SPT8"/>
    <property type="match status" value="2"/>
</dbReference>
<dbReference type="eggNOG" id="ENOG502QS8F">
    <property type="taxonomic scope" value="Eukaryota"/>
</dbReference>
<keyword evidence="2" id="KW-0677">Repeat</keyword>
<dbReference type="AlphaFoldDB" id="S7QFV5"/>
<dbReference type="RefSeq" id="XP_007863320.1">
    <property type="nucleotide sequence ID" value="XM_007865129.1"/>
</dbReference>
<dbReference type="PROSITE" id="PS50294">
    <property type="entry name" value="WD_REPEATS_REGION"/>
    <property type="match status" value="1"/>
</dbReference>
<dbReference type="InterPro" id="IPR001680">
    <property type="entry name" value="WD40_rpt"/>
</dbReference>
<dbReference type="STRING" id="670483.S7QFV5"/>
<feature type="domain" description="Transcription factor spt8 beta-propeller" evidence="5">
    <location>
        <begin position="484"/>
        <end position="662"/>
    </location>
</feature>
<dbReference type="KEGG" id="gtr:GLOTRDRAFT_72024"/>
<gene>
    <name evidence="6" type="ORF">GLOTRDRAFT_72024</name>
</gene>
<feature type="region of interest" description="Disordered" evidence="4">
    <location>
        <begin position="105"/>
        <end position="127"/>
    </location>
</feature>
<feature type="compositionally biased region" description="Acidic residues" evidence="4">
    <location>
        <begin position="20"/>
        <end position="71"/>
    </location>
</feature>
<dbReference type="PANTHER" id="PTHR19848">
    <property type="entry name" value="WD40 REPEAT PROTEIN"/>
    <property type="match status" value="1"/>
</dbReference>
<keyword evidence="1 3" id="KW-0853">WD repeat</keyword>
<feature type="region of interest" description="Disordered" evidence="4">
    <location>
        <begin position="1"/>
        <end position="85"/>
    </location>
</feature>
<protein>
    <submittedName>
        <fullName evidence="6">WD40 repeat-like protein</fullName>
    </submittedName>
</protein>
<feature type="region of interest" description="Disordered" evidence="4">
    <location>
        <begin position="362"/>
        <end position="428"/>
    </location>
</feature>
<feature type="repeat" description="WD" evidence="3">
    <location>
        <begin position="278"/>
        <end position="319"/>
    </location>
</feature>
<proteinExistence type="predicted"/>
<name>S7QFV5_GLOTA</name>
<dbReference type="OrthoDB" id="10260946at2759"/>
<evidence type="ECO:0000256" key="3">
    <source>
        <dbReference type="PROSITE-ProRule" id="PRU00221"/>
    </source>
</evidence>
<accession>S7QFV5</accession>
<dbReference type="SUPFAM" id="SSF50978">
    <property type="entry name" value="WD40 repeat-like"/>
    <property type="match status" value="1"/>
</dbReference>
<keyword evidence="7" id="KW-1185">Reference proteome</keyword>
<dbReference type="HOGENOM" id="CLU_010934_1_1_1"/>
<feature type="region of interest" description="Disordered" evidence="4">
    <location>
        <begin position="451"/>
        <end position="471"/>
    </location>
</feature>
<dbReference type="InterPro" id="IPR057544">
    <property type="entry name" value="Beta-prop_SPT8"/>
</dbReference>
<dbReference type="EMBL" id="KB469298">
    <property type="protein sequence ID" value="EPQ58028.1"/>
    <property type="molecule type" value="Genomic_DNA"/>
</dbReference>
<reference evidence="6 7" key="1">
    <citation type="journal article" date="2012" name="Science">
        <title>The Paleozoic origin of enzymatic lignin decomposition reconstructed from 31 fungal genomes.</title>
        <authorList>
            <person name="Floudas D."/>
            <person name="Binder M."/>
            <person name="Riley R."/>
            <person name="Barry K."/>
            <person name="Blanchette R.A."/>
            <person name="Henrissat B."/>
            <person name="Martinez A.T."/>
            <person name="Otillar R."/>
            <person name="Spatafora J.W."/>
            <person name="Yadav J.S."/>
            <person name="Aerts A."/>
            <person name="Benoit I."/>
            <person name="Boyd A."/>
            <person name="Carlson A."/>
            <person name="Copeland A."/>
            <person name="Coutinho P.M."/>
            <person name="de Vries R.P."/>
            <person name="Ferreira P."/>
            <person name="Findley K."/>
            <person name="Foster B."/>
            <person name="Gaskell J."/>
            <person name="Glotzer D."/>
            <person name="Gorecki P."/>
            <person name="Heitman J."/>
            <person name="Hesse C."/>
            <person name="Hori C."/>
            <person name="Igarashi K."/>
            <person name="Jurgens J.A."/>
            <person name="Kallen N."/>
            <person name="Kersten P."/>
            <person name="Kohler A."/>
            <person name="Kuees U."/>
            <person name="Kumar T.K.A."/>
            <person name="Kuo A."/>
            <person name="LaButti K."/>
            <person name="Larrondo L.F."/>
            <person name="Lindquist E."/>
            <person name="Ling A."/>
            <person name="Lombard V."/>
            <person name="Lucas S."/>
            <person name="Lundell T."/>
            <person name="Martin R."/>
            <person name="McLaughlin D.J."/>
            <person name="Morgenstern I."/>
            <person name="Morin E."/>
            <person name="Murat C."/>
            <person name="Nagy L.G."/>
            <person name="Nolan M."/>
            <person name="Ohm R.A."/>
            <person name="Patyshakuliyeva A."/>
            <person name="Rokas A."/>
            <person name="Ruiz-Duenas F.J."/>
            <person name="Sabat G."/>
            <person name="Salamov A."/>
            <person name="Samejima M."/>
            <person name="Schmutz J."/>
            <person name="Slot J.C."/>
            <person name="St John F."/>
            <person name="Stenlid J."/>
            <person name="Sun H."/>
            <person name="Sun S."/>
            <person name="Syed K."/>
            <person name="Tsang A."/>
            <person name="Wiebenga A."/>
            <person name="Young D."/>
            <person name="Pisabarro A."/>
            <person name="Eastwood D.C."/>
            <person name="Martin F."/>
            <person name="Cullen D."/>
            <person name="Grigoriev I.V."/>
            <person name="Hibbett D.S."/>
        </authorList>
    </citation>
    <scope>NUCLEOTIDE SEQUENCE [LARGE SCALE GENOMIC DNA]</scope>
    <source>
        <strain evidence="6 7">ATCC 11539</strain>
    </source>
</reference>
<dbReference type="InterPro" id="IPR015943">
    <property type="entry name" value="WD40/YVTN_repeat-like_dom_sf"/>
</dbReference>
<evidence type="ECO:0000313" key="7">
    <source>
        <dbReference type="Proteomes" id="UP000030669"/>
    </source>
</evidence>
<evidence type="ECO:0000256" key="4">
    <source>
        <dbReference type="SAM" id="MobiDB-lite"/>
    </source>
</evidence>
<sequence length="666" mass="71786">MANSDLEDDDFDFDVHAEVDADADGDEDIDEDILDAVEAEIGADDATEGDEDGYFDDSDEGEEDEDEEELPEGLAVQTPVLDPKPPAYVGETPLPPQEIVHNTLAVPPTTAPSPPRERTPGPLSPAQQRRAQILATFNPSSPRSYTVEAMCAIPQPHPTHSLAASLCMTHLLTGCDDGYVRDYDIFAAVNGKNFLTAPQRHHCGVIEGTMKAGQLRFWWENPADPERLGNIPAEEIPLSPVYSLAMHSDALWALAGSDQGHINLFTVRHDPGRLCHVMRGHRGHVSALSIQHDEKGFLSAGWDGDAIHWDLNTGQITKKFTAHGAQLASIAFRPICARPWIPPSTNPKSEELDGLWVTPKKEEDSVDFQQGNPQVNGAPGGALAAPPQPSGSRPPPDDSDTKSDASFDPLFDDEPDGDGQDGDNASVFRTAAGVPTGNQAFGATSIGQSRLTSQPAYSRTAGAPAPRNAPPLLDSREYAAFSPDTFLTASVDGQVILWDARASPGRGVGRLWMNEKTPPWCQSACWSANGEQIYAGRRNGTVDIWDVRQMGTSGPENTPRLMKTLRNPASSGVVSCVVAFPDGRHLACASQDNIRLWNVAEAGEPDASGRVRSGAQFKIIPGHHGGYISQMLVDPAARFLVSASSNRGWHGDSTRTVFVHEIKHIQ</sequence>
<dbReference type="Gene3D" id="2.130.10.10">
    <property type="entry name" value="YVTN repeat-like/Quinoprotein amine dehydrogenase"/>
    <property type="match status" value="2"/>
</dbReference>
<dbReference type="SMART" id="SM00320">
    <property type="entry name" value="WD40"/>
    <property type="match status" value="7"/>
</dbReference>
<evidence type="ECO:0000259" key="5">
    <source>
        <dbReference type="Pfam" id="PF23798"/>
    </source>
</evidence>
<dbReference type="OMA" id="WDRRQPN"/>
<dbReference type="PANTHER" id="PTHR19848:SF8">
    <property type="entry name" value="F-BOX AND WD REPEAT DOMAIN CONTAINING 7"/>
    <property type="match status" value="1"/>
</dbReference>
<evidence type="ECO:0000256" key="2">
    <source>
        <dbReference type="ARBA" id="ARBA00022737"/>
    </source>
</evidence>
<organism evidence="6 7">
    <name type="scientific">Gloeophyllum trabeum (strain ATCC 11539 / FP-39264 / Madison 617)</name>
    <name type="common">Brown rot fungus</name>
    <dbReference type="NCBI Taxonomy" id="670483"/>
    <lineage>
        <taxon>Eukaryota</taxon>
        <taxon>Fungi</taxon>
        <taxon>Dikarya</taxon>
        <taxon>Basidiomycota</taxon>
        <taxon>Agaricomycotina</taxon>
        <taxon>Agaricomycetes</taxon>
        <taxon>Gloeophyllales</taxon>
        <taxon>Gloeophyllaceae</taxon>
        <taxon>Gloeophyllum</taxon>
    </lineage>
</organism>
<dbReference type="GeneID" id="19308242"/>
<feature type="domain" description="Transcription factor spt8 beta-propeller" evidence="5">
    <location>
        <begin position="146"/>
        <end position="343"/>
    </location>
</feature>
<feature type="compositionally biased region" description="Acidic residues" evidence="4">
    <location>
        <begin position="1"/>
        <end position="12"/>
    </location>
</feature>